<dbReference type="InterPro" id="IPR000742">
    <property type="entry name" value="EGF"/>
</dbReference>
<dbReference type="PIRSF" id="PIRSF000641">
    <property type="entry name" value="SRK"/>
    <property type="match status" value="1"/>
</dbReference>
<dbReference type="Gene3D" id="2.90.10.10">
    <property type="entry name" value="Bulb-type lectin domain"/>
    <property type="match status" value="1"/>
</dbReference>
<dbReference type="SMART" id="SM00220">
    <property type="entry name" value="S_TKc"/>
    <property type="match status" value="1"/>
</dbReference>
<reference evidence="23" key="2">
    <citation type="submission" date="2019-10" db="EMBL/GenBank/DDBJ databases">
        <title>A de novo genome assembly of a pear dwarfing rootstock.</title>
        <authorList>
            <person name="Wang F."/>
            <person name="Wang J."/>
            <person name="Li S."/>
            <person name="Zhang Y."/>
            <person name="Fang M."/>
            <person name="Ma L."/>
            <person name="Zhao Y."/>
            <person name="Jiang S."/>
        </authorList>
    </citation>
    <scope>NUCLEOTIDE SEQUENCE [LARGE SCALE GENOMIC DNA]</scope>
</reference>
<gene>
    <name evidence="22" type="ORF">D8674_005533</name>
</gene>
<dbReference type="PROSITE" id="PS50026">
    <property type="entry name" value="EGF_3"/>
    <property type="match status" value="1"/>
</dbReference>
<dbReference type="GO" id="GO:0004674">
    <property type="term" value="F:protein serine/threonine kinase activity"/>
    <property type="evidence" value="ECO:0007669"/>
    <property type="project" value="UniProtKB-KW"/>
</dbReference>
<reference evidence="22 23" key="3">
    <citation type="submission" date="2019-11" db="EMBL/GenBank/DDBJ databases">
        <title>A de novo genome assembly of a pear dwarfing rootstock.</title>
        <authorList>
            <person name="Wang F."/>
            <person name="Wang J."/>
            <person name="Li S."/>
            <person name="Zhang Y."/>
            <person name="Fang M."/>
            <person name="Ma L."/>
            <person name="Zhao Y."/>
            <person name="Jiang S."/>
        </authorList>
    </citation>
    <scope>NUCLEOTIDE SEQUENCE [LARGE SCALE GENOMIC DNA]</scope>
    <source>
        <strain evidence="22">S2</strain>
        <tissue evidence="22">Leaf</tissue>
    </source>
</reference>
<dbReference type="SUPFAM" id="SSF56112">
    <property type="entry name" value="Protein kinase-like (PK-like)"/>
    <property type="match status" value="1"/>
</dbReference>
<keyword evidence="9" id="KW-1015">Disulfide bond</keyword>
<dbReference type="SMART" id="SM00473">
    <property type="entry name" value="PAN_AP"/>
    <property type="match status" value="1"/>
</dbReference>
<evidence type="ECO:0000256" key="12">
    <source>
        <dbReference type="ARBA" id="ARBA00048679"/>
    </source>
</evidence>
<evidence type="ECO:0000256" key="13">
    <source>
        <dbReference type="PIRNR" id="PIRNR000641"/>
    </source>
</evidence>
<comment type="caution">
    <text evidence="22">The sequence shown here is derived from an EMBL/GenBank/DDBJ whole genome shotgun (WGS) entry which is preliminary data.</text>
</comment>
<keyword evidence="17" id="KW-0812">Transmembrane</keyword>
<evidence type="ECO:0000259" key="21">
    <source>
        <dbReference type="PROSITE" id="PS50948"/>
    </source>
</evidence>
<keyword evidence="4 13" id="KW-0808">Transferase</keyword>
<dbReference type="PROSITE" id="PS00107">
    <property type="entry name" value="PROTEIN_KINASE_ATP"/>
    <property type="match status" value="1"/>
</dbReference>
<evidence type="ECO:0000313" key="23">
    <source>
        <dbReference type="Proteomes" id="UP000327157"/>
    </source>
</evidence>
<keyword evidence="23" id="KW-1185">Reference proteome</keyword>
<dbReference type="Pfam" id="PF08276">
    <property type="entry name" value="PAN_2"/>
    <property type="match status" value="1"/>
</dbReference>
<accession>A0A5N5FRQ4</accession>
<evidence type="ECO:0000256" key="11">
    <source>
        <dbReference type="ARBA" id="ARBA00047899"/>
    </source>
</evidence>
<keyword evidence="10" id="KW-0325">Glycoprotein</keyword>
<sequence length="710" mass="78896">MYLPNSGSFCNLKAMENHNVLSFIFVGIHLSLSFFKPSLAADAITQRSQPLIDGSTLISKDGSFQLGFFSPLGFGFSQKRFLGIWHNSSVPSVPNVIWVANQHNPINGSSGFLMINTSGSVVLLRQDNTVAWSISLSKHPRNPVLQLLDSGNLVLREAKDGNPRNYMWQSFDYQPDRSLLTSTSRDYCDDNRRCGSNGLCYITKSPVCSCFQGYEPRAPDKWSYGDFQEGCARAQPLSCQKKHGFVKYSGVKLPDNTNSRTNQSSGLVECGDNCLSNCSCVAYAVSSNAAGGGSGCTTWFGDLLNSKELLDGGEDLYIRTASESKSNSPKTKLAVILVSVAFVVAGTLLAVYFIHRKRRKFKDRMRNNNEGQEDNLELPLFSLSTLVTATDNFAFNRKLGEGGFGSVYKGRLEDGQEIAVKRLSEVSGQGSNEFKNEVSLIAKLQHRNLVRLLGCCVEGEERLLIYEYLPNKSLDLYIFDETQSEPLEWPQRFHIICGIGRGLLYLHQDSRLRIIHRDLKASNVLLDKEMNPKISDFGLARMFGGDQTEGVTRKVVGTYGYMAPEYAIDGQFSVKSDVFSFGILLMELISGKRSRGFYDPDDNLNLIGYAWRLWKTGRYLELIDESLRDSLTLSEVVRCIHVSLLCVQQLPEDRPTMSSVILMLGNESRLPEPKQPGFFGGKKLPEAYSSSSKTGSSATYDSTVTVPEAR</sequence>
<dbReference type="InterPro" id="IPR000719">
    <property type="entry name" value="Prot_kinase_dom"/>
</dbReference>
<keyword evidence="7 13" id="KW-0418">Kinase</keyword>
<feature type="transmembrane region" description="Helical" evidence="17">
    <location>
        <begin position="333"/>
        <end position="354"/>
    </location>
</feature>
<feature type="domain" description="Protein kinase" evidence="18">
    <location>
        <begin position="393"/>
        <end position="670"/>
    </location>
</feature>
<keyword evidence="22" id="KW-0430">Lectin</keyword>
<keyword evidence="2" id="KW-1003">Cell membrane</keyword>
<evidence type="ECO:0000259" key="18">
    <source>
        <dbReference type="PROSITE" id="PS50011"/>
    </source>
</evidence>
<dbReference type="SMART" id="SM00108">
    <property type="entry name" value="B_lectin"/>
    <property type="match status" value="1"/>
</dbReference>
<dbReference type="GO" id="GO:0106310">
    <property type="term" value="F:protein serine kinase activity"/>
    <property type="evidence" value="ECO:0007669"/>
    <property type="project" value="RHEA"/>
</dbReference>
<comment type="subcellular location">
    <subcellularLocation>
        <location evidence="1">Cell membrane</location>
        <topology evidence="1">Single-pass type I membrane protein</topology>
    </subcellularLocation>
</comment>
<evidence type="ECO:0000256" key="8">
    <source>
        <dbReference type="ARBA" id="ARBA00022840"/>
    </source>
</evidence>
<keyword evidence="22" id="KW-0675">Receptor</keyword>
<dbReference type="Pfam" id="PF07714">
    <property type="entry name" value="PK_Tyr_Ser-Thr"/>
    <property type="match status" value="1"/>
</dbReference>
<reference evidence="22 23" key="1">
    <citation type="submission" date="2019-09" db="EMBL/GenBank/DDBJ databases">
        <authorList>
            <person name="Ou C."/>
        </authorList>
    </citation>
    <scope>NUCLEOTIDE SEQUENCE [LARGE SCALE GENOMIC DNA]</scope>
    <source>
        <strain evidence="22">S2</strain>
        <tissue evidence="22">Leaf</tissue>
    </source>
</reference>
<dbReference type="Pfam" id="PF01453">
    <property type="entry name" value="B_lectin"/>
    <property type="match status" value="1"/>
</dbReference>
<dbReference type="CDD" id="cd01098">
    <property type="entry name" value="PAN_AP_plant"/>
    <property type="match status" value="1"/>
</dbReference>
<evidence type="ECO:0000256" key="6">
    <source>
        <dbReference type="ARBA" id="ARBA00022741"/>
    </source>
</evidence>
<dbReference type="FunFam" id="3.30.200.20:FF:000195">
    <property type="entry name" value="G-type lectin S-receptor-like serine/threonine-protein kinase"/>
    <property type="match status" value="1"/>
</dbReference>
<dbReference type="PANTHER" id="PTHR27002">
    <property type="entry name" value="RECEPTOR-LIKE SERINE/THREONINE-PROTEIN KINASE SD1-8"/>
    <property type="match status" value="1"/>
</dbReference>
<comment type="similarity">
    <text evidence="13">Belongs to the protein kinase superfamily. Ser/Thr protein kinase family.</text>
</comment>
<protein>
    <recommendedName>
        <fullName evidence="13">Receptor-like serine/threonine-protein kinase</fullName>
        <ecNumber evidence="13">2.7.11.1</ecNumber>
    </recommendedName>
</protein>
<dbReference type="EC" id="2.7.11.1" evidence="13"/>
<dbReference type="CDD" id="cd14066">
    <property type="entry name" value="STKc_IRAK"/>
    <property type="match status" value="1"/>
</dbReference>
<dbReference type="Gene3D" id="3.30.200.20">
    <property type="entry name" value="Phosphorylase Kinase, domain 1"/>
    <property type="match status" value="1"/>
</dbReference>
<evidence type="ECO:0000256" key="4">
    <source>
        <dbReference type="ARBA" id="ARBA00022679"/>
    </source>
</evidence>
<evidence type="ECO:0000256" key="5">
    <source>
        <dbReference type="ARBA" id="ARBA00022729"/>
    </source>
</evidence>
<evidence type="ECO:0000256" key="1">
    <source>
        <dbReference type="ARBA" id="ARBA00004251"/>
    </source>
</evidence>
<dbReference type="GO" id="GO:0030246">
    <property type="term" value="F:carbohydrate binding"/>
    <property type="evidence" value="ECO:0007669"/>
    <property type="project" value="UniProtKB-KW"/>
</dbReference>
<evidence type="ECO:0000256" key="9">
    <source>
        <dbReference type="ARBA" id="ARBA00023157"/>
    </source>
</evidence>
<dbReference type="InterPro" id="IPR011009">
    <property type="entry name" value="Kinase-like_dom_sf"/>
</dbReference>
<evidence type="ECO:0000256" key="10">
    <source>
        <dbReference type="ARBA" id="ARBA00023180"/>
    </source>
</evidence>
<dbReference type="Proteomes" id="UP000327157">
    <property type="component" value="Chromosome 11"/>
</dbReference>
<dbReference type="OrthoDB" id="4062651at2759"/>
<evidence type="ECO:0000313" key="22">
    <source>
        <dbReference type="EMBL" id="KAB2605816.1"/>
    </source>
</evidence>
<dbReference type="InterPro" id="IPR008271">
    <property type="entry name" value="Ser/Thr_kinase_AS"/>
</dbReference>
<evidence type="ECO:0000256" key="17">
    <source>
        <dbReference type="SAM" id="Phobius"/>
    </source>
</evidence>
<keyword evidence="6 13" id="KW-0547">Nucleotide-binding</keyword>
<feature type="region of interest" description="Disordered" evidence="16">
    <location>
        <begin position="670"/>
        <end position="710"/>
    </location>
</feature>
<dbReference type="InterPro" id="IPR001480">
    <property type="entry name" value="Bulb-type_lectin_dom"/>
</dbReference>
<comment type="catalytic activity">
    <reaction evidence="12 13">
        <text>L-seryl-[protein] + ATP = O-phospho-L-seryl-[protein] + ADP + H(+)</text>
        <dbReference type="Rhea" id="RHEA:17989"/>
        <dbReference type="Rhea" id="RHEA-COMP:9863"/>
        <dbReference type="Rhea" id="RHEA-COMP:11604"/>
        <dbReference type="ChEBI" id="CHEBI:15378"/>
        <dbReference type="ChEBI" id="CHEBI:29999"/>
        <dbReference type="ChEBI" id="CHEBI:30616"/>
        <dbReference type="ChEBI" id="CHEBI:83421"/>
        <dbReference type="ChEBI" id="CHEBI:456216"/>
        <dbReference type="EC" id="2.7.11.1"/>
    </reaction>
</comment>
<evidence type="ECO:0000256" key="14">
    <source>
        <dbReference type="PROSITE-ProRule" id="PRU00076"/>
    </source>
</evidence>
<feature type="domain" description="Bulb-type lectin" evidence="20">
    <location>
        <begin position="42"/>
        <end position="168"/>
    </location>
</feature>
<dbReference type="InterPro" id="IPR036426">
    <property type="entry name" value="Bulb-type_lectin_dom_sf"/>
</dbReference>
<comment type="caution">
    <text evidence="14">Lacks conserved residue(s) required for the propagation of feature annotation.</text>
</comment>
<dbReference type="Gene3D" id="1.10.510.10">
    <property type="entry name" value="Transferase(Phosphotransferase) domain 1"/>
    <property type="match status" value="1"/>
</dbReference>
<dbReference type="GO" id="GO:0048544">
    <property type="term" value="P:recognition of pollen"/>
    <property type="evidence" value="ECO:0007669"/>
    <property type="project" value="InterPro"/>
</dbReference>
<feature type="compositionally biased region" description="Low complexity" evidence="16">
    <location>
        <begin position="687"/>
        <end position="702"/>
    </location>
</feature>
<dbReference type="GO" id="GO:0005886">
    <property type="term" value="C:plasma membrane"/>
    <property type="evidence" value="ECO:0007669"/>
    <property type="project" value="UniProtKB-SubCell"/>
</dbReference>
<evidence type="ECO:0000256" key="16">
    <source>
        <dbReference type="SAM" id="MobiDB-lite"/>
    </source>
</evidence>
<keyword evidence="8 13" id="KW-0067">ATP-binding</keyword>
<proteinExistence type="inferred from homology"/>
<dbReference type="GO" id="GO:0005524">
    <property type="term" value="F:ATP binding"/>
    <property type="evidence" value="ECO:0007669"/>
    <property type="project" value="UniProtKB-UniRule"/>
</dbReference>
<dbReference type="CDD" id="cd00028">
    <property type="entry name" value="B_lectin"/>
    <property type="match status" value="1"/>
</dbReference>
<dbReference type="AlphaFoldDB" id="A0A5N5FRQ4"/>
<feature type="binding site" evidence="15">
    <location>
        <position position="421"/>
    </location>
    <ligand>
        <name>ATP</name>
        <dbReference type="ChEBI" id="CHEBI:30616"/>
    </ligand>
</feature>
<evidence type="ECO:0000256" key="15">
    <source>
        <dbReference type="PROSITE-ProRule" id="PRU10141"/>
    </source>
</evidence>
<keyword evidence="17" id="KW-0472">Membrane</keyword>
<comment type="catalytic activity">
    <reaction evidence="11 13">
        <text>L-threonyl-[protein] + ATP = O-phospho-L-threonyl-[protein] + ADP + H(+)</text>
        <dbReference type="Rhea" id="RHEA:46608"/>
        <dbReference type="Rhea" id="RHEA-COMP:11060"/>
        <dbReference type="Rhea" id="RHEA-COMP:11605"/>
        <dbReference type="ChEBI" id="CHEBI:15378"/>
        <dbReference type="ChEBI" id="CHEBI:30013"/>
        <dbReference type="ChEBI" id="CHEBI:30616"/>
        <dbReference type="ChEBI" id="CHEBI:61977"/>
        <dbReference type="ChEBI" id="CHEBI:456216"/>
        <dbReference type="EC" id="2.7.11.1"/>
    </reaction>
</comment>
<dbReference type="EMBL" id="SMOL01000559">
    <property type="protein sequence ID" value="KAB2605816.1"/>
    <property type="molecule type" value="Genomic_DNA"/>
</dbReference>
<dbReference type="PROSITE" id="PS50927">
    <property type="entry name" value="BULB_LECTIN"/>
    <property type="match status" value="1"/>
</dbReference>
<dbReference type="PROSITE" id="PS50011">
    <property type="entry name" value="PROTEIN_KINASE_DOM"/>
    <property type="match status" value="1"/>
</dbReference>
<name>A0A5N5FRQ4_9ROSA</name>
<organism evidence="22 23">
    <name type="scientific">Pyrus ussuriensis x Pyrus communis</name>
    <dbReference type="NCBI Taxonomy" id="2448454"/>
    <lineage>
        <taxon>Eukaryota</taxon>
        <taxon>Viridiplantae</taxon>
        <taxon>Streptophyta</taxon>
        <taxon>Embryophyta</taxon>
        <taxon>Tracheophyta</taxon>
        <taxon>Spermatophyta</taxon>
        <taxon>Magnoliopsida</taxon>
        <taxon>eudicotyledons</taxon>
        <taxon>Gunneridae</taxon>
        <taxon>Pentapetalae</taxon>
        <taxon>rosids</taxon>
        <taxon>fabids</taxon>
        <taxon>Rosales</taxon>
        <taxon>Rosaceae</taxon>
        <taxon>Amygdaloideae</taxon>
        <taxon>Maleae</taxon>
        <taxon>Pyrus</taxon>
    </lineage>
</organism>
<evidence type="ECO:0000256" key="7">
    <source>
        <dbReference type="ARBA" id="ARBA00022777"/>
    </source>
</evidence>
<evidence type="ECO:0000256" key="3">
    <source>
        <dbReference type="ARBA" id="ARBA00022527"/>
    </source>
</evidence>
<dbReference type="InterPro" id="IPR003609">
    <property type="entry name" value="Pan_app"/>
</dbReference>
<feature type="domain" description="EGF-like" evidence="19">
    <location>
        <begin position="184"/>
        <end position="220"/>
    </location>
</feature>
<dbReference type="InterPro" id="IPR017441">
    <property type="entry name" value="Protein_kinase_ATP_BS"/>
</dbReference>
<dbReference type="InterPro" id="IPR001245">
    <property type="entry name" value="Ser-Thr/Tyr_kinase_cat_dom"/>
</dbReference>
<feature type="domain" description="Apple" evidence="21">
    <location>
        <begin position="239"/>
        <end position="321"/>
    </location>
</feature>
<evidence type="ECO:0000259" key="19">
    <source>
        <dbReference type="PROSITE" id="PS50026"/>
    </source>
</evidence>
<keyword evidence="14" id="KW-0245">EGF-like domain</keyword>
<dbReference type="SUPFAM" id="SSF51110">
    <property type="entry name" value="alpha-D-mannose-specific plant lectins"/>
    <property type="match status" value="1"/>
</dbReference>
<evidence type="ECO:0000256" key="2">
    <source>
        <dbReference type="ARBA" id="ARBA00022475"/>
    </source>
</evidence>
<evidence type="ECO:0000259" key="20">
    <source>
        <dbReference type="PROSITE" id="PS50927"/>
    </source>
</evidence>
<keyword evidence="5" id="KW-0732">Signal</keyword>
<dbReference type="PROSITE" id="PS50948">
    <property type="entry name" value="PAN"/>
    <property type="match status" value="1"/>
</dbReference>
<dbReference type="InterPro" id="IPR024171">
    <property type="entry name" value="SRK-like_kinase"/>
</dbReference>
<keyword evidence="17" id="KW-1133">Transmembrane helix</keyword>
<dbReference type="PANTHER" id="PTHR27002:SF616">
    <property type="entry name" value="RECEPTOR-LIKE SERINE_THREONINE-PROTEIN KINASE"/>
    <property type="match status" value="1"/>
</dbReference>
<keyword evidence="3 13" id="KW-0723">Serine/threonine-protein kinase</keyword>
<dbReference type="PROSITE" id="PS00108">
    <property type="entry name" value="PROTEIN_KINASE_ST"/>
    <property type="match status" value="1"/>
</dbReference>
<dbReference type="FunFam" id="1.10.510.10:FF:000060">
    <property type="entry name" value="G-type lectin S-receptor-like serine/threonine-protein kinase"/>
    <property type="match status" value="1"/>
</dbReference>